<protein>
    <recommendedName>
        <fullName evidence="1">HNH nuclease domain-containing protein</fullName>
    </recommendedName>
</protein>
<dbReference type="eggNOG" id="COG1403">
    <property type="taxonomic scope" value="Bacteria"/>
</dbReference>
<name>W5XXU8_9CORY</name>
<dbReference type="EMBL" id="CP004353">
    <property type="protein sequence ID" value="AHI21504.1"/>
    <property type="molecule type" value="Genomic_DNA"/>
</dbReference>
<dbReference type="AlphaFoldDB" id="W5XXU8"/>
<dbReference type="GO" id="GO:0008270">
    <property type="term" value="F:zinc ion binding"/>
    <property type="evidence" value="ECO:0007669"/>
    <property type="project" value="InterPro"/>
</dbReference>
<dbReference type="SMART" id="SM00507">
    <property type="entry name" value="HNHc"/>
    <property type="match status" value="1"/>
</dbReference>
<reference evidence="2 3" key="1">
    <citation type="submission" date="2013-02" db="EMBL/GenBank/DDBJ databases">
        <title>The complete genome sequence of Corynebacterium vitaeruminis DSM 20294.</title>
        <authorList>
            <person name="Ruckert C."/>
            <person name="Albersmeier A."/>
            <person name="Kalinowski J."/>
        </authorList>
    </citation>
    <scope>NUCLEOTIDE SEQUENCE [LARGE SCALE GENOMIC DNA]</scope>
    <source>
        <strain evidence="3">ATCC 10234</strain>
    </source>
</reference>
<dbReference type="InterPro" id="IPR002711">
    <property type="entry name" value="HNH"/>
</dbReference>
<accession>W5XXU8</accession>
<evidence type="ECO:0000313" key="2">
    <source>
        <dbReference type="EMBL" id="AHI21504.1"/>
    </source>
</evidence>
<dbReference type="PATRIC" id="fig|1224164.3.peg.108"/>
<sequence length="369" mass="40532">MTTSFRMTHDPSPAARFRRQRNLEILDLLLPLVIEGISGGKSIDDIVIAMARQLSQSRQQVRGLVTGLSVLHRLPRCLRAARTHAHLDEFRITTLGTRLKRLTSDELLLVDEHLSAVLTPGVSDQELVQAPALSKRLDKIVDALGLDAKEHVAAVPRASARVDSENNYRFTLCLPQLEGAQLYEQILSVMRKKKVDFARAMLSLLGGEKPPRVHLNLFQDPSGLIYAAGGGWLPPEELSRAKVLSRRVLSEAESTERYGIPERLRALVTGRDGHCRYPGCTVDAGECDVDHVIPFGKGGTTTADNLHLLCRHHHNLKTSGEVQVIMHPNGTDTWTTGDGSQFVTLPKGPWADLMLSTAAITRPPVLAAS</sequence>
<dbReference type="InterPro" id="IPR003615">
    <property type="entry name" value="HNH_nuc"/>
</dbReference>
<gene>
    <name evidence="2" type="ORF">B843_00540</name>
</gene>
<dbReference type="CDD" id="cd00085">
    <property type="entry name" value="HNHc"/>
    <property type="match status" value="1"/>
</dbReference>
<dbReference type="GO" id="GO:0004519">
    <property type="term" value="F:endonuclease activity"/>
    <property type="evidence" value="ECO:0007669"/>
    <property type="project" value="InterPro"/>
</dbReference>
<dbReference type="HOGENOM" id="CLU_035975_1_0_11"/>
<feature type="domain" description="HNH nuclease" evidence="1">
    <location>
        <begin position="263"/>
        <end position="315"/>
    </location>
</feature>
<dbReference type="RefSeq" id="WP_025251579.1">
    <property type="nucleotide sequence ID" value="NZ_CP004353.1"/>
</dbReference>
<dbReference type="Proteomes" id="UP000019222">
    <property type="component" value="Chromosome"/>
</dbReference>
<evidence type="ECO:0000313" key="3">
    <source>
        <dbReference type="Proteomes" id="UP000019222"/>
    </source>
</evidence>
<dbReference type="STRING" id="1224164.B843_00540"/>
<dbReference type="Pfam" id="PF01844">
    <property type="entry name" value="HNH"/>
    <property type="match status" value="1"/>
</dbReference>
<proteinExistence type="predicted"/>
<organism evidence="2 3">
    <name type="scientific">Corynebacterium vitaeruminis DSM 20294</name>
    <dbReference type="NCBI Taxonomy" id="1224164"/>
    <lineage>
        <taxon>Bacteria</taxon>
        <taxon>Bacillati</taxon>
        <taxon>Actinomycetota</taxon>
        <taxon>Actinomycetes</taxon>
        <taxon>Mycobacteriales</taxon>
        <taxon>Corynebacteriaceae</taxon>
        <taxon>Corynebacterium</taxon>
    </lineage>
</organism>
<dbReference type="Gene3D" id="1.10.30.50">
    <property type="match status" value="1"/>
</dbReference>
<dbReference type="KEGG" id="cvt:B843_00540"/>
<dbReference type="GO" id="GO:0003676">
    <property type="term" value="F:nucleic acid binding"/>
    <property type="evidence" value="ECO:0007669"/>
    <property type="project" value="InterPro"/>
</dbReference>
<evidence type="ECO:0000259" key="1">
    <source>
        <dbReference type="SMART" id="SM00507"/>
    </source>
</evidence>
<keyword evidence="3" id="KW-1185">Reference proteome</keyword>